<dbReference type="InterPro" id="IPR000504">
    <property type="entry name" value="RRM_dom"/>
</dbReference>
<dbReference type="Gene3D" id="3.30.70.330">
    <property type="match status" value="3"/>
</dbReference>
<feature type="compositionally biased region" description="Polar residues" evidence="3">
    <location>
        <begin position="601"/>
        <end position="615"/>
    </location>
</feature>
<dbReference type="CDD" id="cd12368">
    <property type="entry name" value="RRM3_RBM45"/>
    <property type="match status" value="1"/>
</dbReference>
<feature type="region of interest" description="Disordered" evidence="3">
    <location>
        <begin position="448"/>
        <end position="483"/>
    </location>
</feature>
<proteinExistence type="predicted"/>
<evidence type="ECO:0000256" key="3">
    <source>
        <dbReference type="SAM" id="MobiDB-lite"/>
    </source>
</evidence>
<dbReference type="PROSITE" id="PS50102">
    <property type="entry name" value="RRM"/>
    <property type="match status" value="3"/>
</dbReference>
<feature type="compositionally biased region" description="Polar residues" evidence="3">
    <location>
        <begin position="518"/>
        <end position="537"/>
    </location>
</feature>
<evidence type="ECO:0000259" key="4">
    <source>
        <dbReference type="PROSITE" id="PS50102"/>
    </source>
</evidence>
<protein>
    <submittedName>
        <fullName evidence="5">RNA-binding 45 isoform A</fullName>
    </submittedName>
</protein>
<feature type="domain" description="RRM" evidence="4">
    <location>
        <begin position="11"/>
        <end position="85"/>
    </location>
</feature>
<name>A0A2P6VHI1_9CHLO</name>
<feature type="domain" description="RRM" evidence="4">
    <location>
        <begin position="360"/>
        <end position="440"/>
    </location>
</feature>
<dbReference type="InterPro" id="IPR035979">
    <property type="entry name" value="RBD_domain_sf"/>
</dbReference>
<dbReference type="PANTHER" id="PTHR48027">
    <property type="entry name" value="HETEROGENEOUS NUCLEAR RIBONUCLEOPROTEIN 87F-RELATED"/>
    <property type="match status" value="1"/>
</dbReference>
<feature type="compositionally biased region" description="Gly residues" evidence="3">
    <location>
        <begin position="459"/>
        <end position="471"/>
    </location>
</feature>
<accession>A0A2P6VHI1</accession>
<dbReference type="SUPFAM" id="SSF54928">
    <property type="entry name" value="RNA-binding domain, RBD"/>
    <property type="match status" value="2"/>
</dbReference>
<dbReference type="InterPro" id="IPR012677">
    <property type="entry name" value="Nucleotide-bd_a/b_plait_sf"/>
</dbReference>
<sequence>MSLSIDEPANSRLFVVAGRSTSAEFLRSVFEQFGAVQFVKYLREKGVAYVKYDRASSAALAIENLHEVTLNDGQGPRLKVLLADSPQTRTLTTLQPRPMHDELPSDPDNTPPRSRLFMVVPKSAEGSIIEAEMARFSGMQYCKTDLIATKGIVFVKYAKSSSACLAMETIQDTGAVAGYKVKVMMAEPKTRRGGGDAAYLGGMGGMSGGRSPLPQGLLAGMGMPSPYATAAANASLLNSLNPGLMGQGLGLPDYSLLQSAVGAAGGGGFQQAAAGMGGMGGGGMGGMRGGGTPPLDHAALSQVSLAGFGLGGLGNGEQAEWGVTNFSGMGGLGGSSSLLNQLTPSAAAAAGPSARGLSKTRLFVVVHKSVGDESLARIFRAFPGMEYCDLKKDRMTGRSKGYAYVSYLAPEAAAAAAAQLNGIDFPPQSGYKLKVMYAEPLGARPMARGPSHDMLAGGEEAGGGADSGGYLAGPPSGGPSAEDNVAAAAAAAAVAGMHHSYLAASPQEATCSTSMQLHTPMTGESTAGMLQSSTYSGEPSPMSRPDGRDATTHSAHSSPLRPSMGGLLEGADLAAVQNSLAGMRLQENGHMHSPISGGTGMSQPSLSDGATSSWRALSPDHLQHQQHQAAQQHAQSAPGSAAMSPLHHAAAAAQQQAAAAAAGSAGMSPVKPLGIPPHDDTIVYSALSRPLPDYALTHVFNQVGPVEFVRVLADERVAMVKYCSSEGARLAVGNLNGTEVLGEVLHVRHSPPLPLHLTP</sequence>
<feature type="compositionally biased region" description="Low complexity" evidence="3">
    <location>
        <begin position="625"/>
        <end position="635"/>
    </location>
</feature>
<dbReference type="GO" id="GO:0003723">
    <property type="term" value="F:RNA binding"/>
    <property type="evidence" value="ECO:0007669"/>
    <property type="project" value="UniProtKB-UniRule"/>
</dbReference>
<feature type="domain" description="RRM" evidence="4">
    <location>
        <begin position="680"/>
        <end position="752"/>
    </location>
</feature>
<keyword evidence="1 2" id="KW-0694">RNA-binding</keyword>
<dbReference type="STRING" id="554055.A0A2P6VHI1"/>
<keyword evidence="6" id="KW-1185">Reference proteome</keyword>
<evidence type="ECO:0000256" key="2">
    <source>
        <dbReference type="PROSITE-ProRule" id="PRU00176"/>
    </source>
</evidence>
<feature type="region of interest" description="Disordered" evidence="3">
    <location>
        <begin position="518"/>
        <end position="566"/>
    </location>
</feature>
<comment type="caution">
    <text evidence="5">The sequence shown here is derived from an EMBL/GenBank/DDBJ whole genome shotgun (WGS) entry which is preliminary data.</text>
</comment>
<feature type="region of interest" description="Disordered" evidence="3">
    <location>
        <begin position="588"/>
        <end position="657"/>
    </location>
</feature>
<dbReference type="InterPro" id="IPR034207">
    <property type="entry name" value="RBM45_RRM3"/>
</dbReference>
<dbReference type="CDD" id="cd00590">
    <property type="entry name" value="RRM_SF"/>
    <property type="match status" value="1"/>
</dbReference>
<dbReference type="AlphaFoldDB" id="A0A2P6VHI1"/>
<dbReference type="SMART" id="SM00360">
    <property type="entry name" value="RRM"/>
    <property type="match status" value="3"/>
</dbReference>
<gene>
    <name evidence="5" type="ORF">C2E20_3442</name>
</gene>
<dbReference type="OrthoDB" id="439808at2759"/>
<evidence type="ECO:0000313" key="6">
    <source>
        <dbReference type="Proteomes" id="UP000239649"/>
    </source>
</evidence>
<organism evidence="5 6">
    <name type="scientific">Micractinium conductrix</name>
    <dbReference type="NCBI Taxonomy" id="554055"/>
    <lineage>
        <taxon>Eukaryota</taxon>
        <taxon>Viridiplantae</taxon>
        <taxon>Chlorophyta</taxon>
        <taxon>core chlorophytes</taxon>
        <taxon>Trebouxiophyceae</taxon>
        <taxon>Chlorellales</taxon>
        <taxon>Chlorellaceae</taxon>
        <taxon>Chlorella clade</taxon>
        <taxon>Micractinium</taxon>
    </lineage>
</organism>
<dbReference type="InterPro" id="IPR052462">
    <property type="entry name" value="SLIRP/GR-RBP-like"/>
</dbReference>
<dbReference type="Pfam" id="PF00076">
    <property type="entry name" value="RRM_1"/>
    <property type="match status" value="3"/>
</dbReference>
<dbReference type="Proteomes" id="UP000239649">
    <property type="component" value="Unassembled WGS sequence"/>
</dbReference>
<dbReference type="EMBL" id="LHPF02000007">
    <property type="protein sequence ID" value="PSC73542.1"/>
    <property type="molecule type" value="Genomic_DNA"/>
</dbReference>
<evidence type="ECO:0000256" key="1">
    <source>
        <dbReference type="ARBA" id="ARBA00022884"/>
    </source>
</evidence>
<reference evidence="5 6" key="1">
    <citation type="journal article" date="2018" name="Plant J.">
        <title>Genome sequences of Chlorella sorokiniana UTEX 1602 and Micractinium conductrix SAG 241.80: implications to maltose excretion by a green alga.</title>
        <authorList>
            <person name="Arriola M.B."/>
            <person name="Velmurugan N."/>
            <person name="Zhang Y."/>
            <person name="Plunkett M.H."/>
            <person name="Hondzo H."/>
            <person name="Barney B.M."/>
        </authorList>
    </citation>
    <scope>NUCLEOTIDE SEQUENCE [LARGE SCALE GENOMIC DNA]</scope>
    <source>
        <strain evidence="5 6">SAG 241.80</strain>
    </source>
</reference>
<evidence type="ECO:0000313" key="5">
    <source>
        <dbReference type="EMBL" id="PSC73542.1"/>
    </source>
</evidence>